<feature type="compositionally biased region" description="Low complexity" evidence="6">
    <location>
        <begin position="417"/>
        <end position="431"/>
    </location>
</feature>
<evidence type="ECO:0000256" key="1">
    <source>
        <dbReference type="ARBA" id="ARBA00004123"/>
    </source>
</evidence>
<dbReference type="GeneTree" id="ENSGT00390000004877"/>
<accession>A0A670IKR7</accession>
<organism evidence="8 9">
    <name type="scientific">Podarcis muralis</name>
    <name type="common">Wall lizard</name>
    <name type="synonym">Lacerta muralis</name>
    <dbReference type="NCBI Taxonomy" id="64176"/>
    <lineage>
        <taxon>Eukaryota</taxon>
        <taxon>Metazoa</taxon>
        <taxon>Chordata</taxon>
        <taxon>Craniata</taxon>
        <taxon>Vertebrata</taxon>
        <taxon>Euteleostomi</taxon>
        <taxon>Lepidosauria</taxon>
        <taxon>Squamata</taxon>
        <taxon>Bifurcata</taxon>
        <taxon>Unidentata</taxon>
        <taxon>Episquamata</taxon>
        <taxon>Laterata</taxon>
        <taxon>Lacertibaenia</taxon>
        <taxon>Lacertidae</taxon>
        <taxon>Podarcis</taxon>
    </lineage>
</organism>
<evidence type="ECO:0000313" key="9">
    <source>
        <dbReference type="Proteomes" id="UP000472272"/>
    </source>
</evidence>
<proteinExistence type="predicted"/>
<dbReference type="AlphaFoldDB" id="A0A670IKR7"/>
<dbReference type="Proteomes" id="UP000472272">
    <property type="component" value="Chromosome 8"/>
</dbReference>
<feature type="region of interest" description="Disordered" evidence="6">
    <location>
        <begin position="395"/>
        <end position="431"/>
    </location>
</feature>
<reference evidence="8" key="2">
    <citation type="submission" date="2025-08" db="UniProtKB">
        <authorList>
            <consortium name="Ensembl"/>
        </authorList>
    </citation>
    <scope>IDENTIFICATION</scope>
</reference>
<dbReference type="PANTHER" id="PTHR14487:SF3">
    <property type="entry name" value="ADRENOCORTICAL DYSPLASIA PROTEIN HOMOLOG"/>
    <property type="match status" value="1"/>
</dbReference>
<dbReference type="GO" id="GO:0016233">
    <property type="term" value="P:telomere capping"/>
    <property type="evidence" value="ECO:0007669"/>
    <property type="project" value="InterPro"/>
</dbReference>
<gene>
    <name evidence="8" type="primary">LOC114602020</name>
</gene>
<dbReference type="GO" id="GO:0070198">
    <property type="term" value="P:protein localization to chromosome, telomeric region"/>
    <property type="evidence" value="ECO:0007669"/>
    <property type="project" value="TreeGrafter"/>
</dbReference>
<dbReference type="GO" id="GO:0005697">
    <property type="term" value="C:telomerase holoenzyme complex"/>
    <property type="evidence" value="ECO:0007669"/>
    <property type="project" value="InterPro"/>
</dbReference>
<keyword evidence="3" id="KW-0158">Chromosome</keyword>
<dbReference type="InterPro" id="IPR028631">
    <property type="entry name" value="ACD"/>
</dbReference>
<evidence type="ECO:0000256" key="4">
    <source>
        <dbReference type="ARBA" id="ARBA00022895"/>
    </source>
</evidence>
<dbReference type="GO" id="GO:0007004">
    <property type="term" value="P:telomere maintenance via telomerase"/>
    <property type="evidence" value="ECO:0007669"/>
    <property type="project" value="InterPro"/>
</dbReference>
<evidence type="ECO:0000256" key="2">
    <source>
        <dbReference type="ARBA" id="ARBA00004574"/>
    </source>
</evidence>
<protein>
    <submittedName>
        <fullName evidence="8">Uncharacterized LOC114602020</fullName>
    </submittedName>
</protein>
<evidence type="ECO:0000259" key="7">
    <source>
        <dbReference type="Pfam" id="PF10341"/>
    </source>
</evidence>
<keyword evidence="4" id="KW-0779">Telomere</keyword>
<name>A0A670IKR7_PODMU</name>
<evidence type="ECO:0000256" key="5">
    <source>
        <dbReference type="ARBA" id="ARBA00023242"/>
    </source>
</evidence>
<evidence type="ECO:0000313" key="8">
    <source>
        <dbReference type="Ensembl" id="ENSPMRP00000012179.1"/>
    </source>
</evidence>
<feature type="domain" description="Shelterin complex subunit TPP1/Est3" evidence="7">
    <location>
        <begin position="64"/>
        <end position="208"/>
    </location>
</feature>
<evidence type="ECO:0000256" key="6">
    <source>
        <dbReference type="SAM" id="MobiDB-lite"/>
    </source>
</evidence>
<reference evidence="8" key="3">
    <citation type="submission" date="2025-09" db="UniProtKB">
        <authorList>
            <consortium name="Ensembl"/>
        </authorList>
    </citation>
    <scope>IDENTIFICATION</scope>
</reference>
<dbReference type="GO" id="GO:0032211">
    <property type="term" value="P:negative regulation of telomere maintenance via telomerase"/>
    <property type="evidence" value="ECO:0007669"/>
    <property type="project" value="TreeGrafter"/>
</dbReference>
<dbReference type="GO" id="GO:0070187">
    <property type="term" value="C:shelterin complex"/>
    <property type="evidence" value="ECO:0007669"/>
    <property type="project" value="InterPro"/>
</dbReference>
<dbReference type="Ensembl" id="ENSPMRT00000012999.1">
    <property type="protein sequence ID" value="ENSPMRP00000012179.1"/>
    <property type="gene ID" value="ENSPMRG00000008119.1"/>
</dbReference>
<comment type="subcellular location">
    <subcellularLocation>
        <location evidence="2">Chromosome</location>
        <location evidence="2">Telomere</location>
    </subcellularLocation>
    <subcellularLocation>
        <location evidence="1">Nucleus</location>
    </subcellularLocation>
</comment>
<dbReference type="OMA" id="YILQPWI"/>
<dbReference type="GO" id="GO:0042162">
    <property type="term" value="F:telomeric DNA binding"/>
    <property type="evidence" value="ECO:0007669"/>
    <property type="project" value="InterPro"/>
</dbReference>
<evidence type="ECO:0000256" key="3">
    <source>
        <dbReference type="ARBA" id="ARBA00022454"/>
    </source>
</evidence>
<keyword evidence="5" id="KW-0539">Nucleus</keyword>
<keyword evidence="9" id="KW-1185">Reference proteome</keyword>
<sequence length="663" mass="74073">MRRAFTNVASCCCRATGAQLPLASRGKVRNKGTYFWVSGACNPQRSQGGRLDNEDSQTNRPCYLEPWIVNLLLEYKDSESREEGQLGHVLRVLNETKALDHDEQLPAAILCVADGHHYIQVDVTAKAVQMTKCALLQSGFSSIVGQFIVLQNFRVCFKEEAKVEDCRFYLVLDCFRVMPMKRRERRQQDCNREPSVLEKIKELWQKSLALQPWSSSEPSSVSEVLQEIKQDRLSTLKENAKDCLSLLNPSKLLDSEQLAVYPDTKWQVERKQDKVHKNVFAIPAKLLTISAENEALLHKSYLPKPSQAILESTQDDEQSTVSFFSAESESPDGSLENPWDEIPVMTLSTSSDTSGISHSLPCAQQVLMANTAGEEETPCSNSCTPDLLEPRVHMSHCSSGQDVPKETVSPSLLPFHSSTSPKESASQKSSSVALITARSVSKTANTDETIPCGPSLRNSHSHTNMCLRSSVHSPIQRNMSLGSLSENKEEDHMAHLQRDQTSVRRSGEKFLDISRTCVAAKRKQMTLDEEPTETFSGTTCTSLKALRQHTTTAFPESSNMELVAMNMSKKSRIKEMQVQQHQVSAQFRCTEGVLGKGREPGASKVITRPEEQLGVQQQEYVRGAPFHFTYMPPTSELCSQVHSTRISRALLAWACWVFNSTHK</sequence>
<dbReference type="Gene3D" id="2.40.50.960">
    <property type="match status" value="1"/>
</dbReference>
<dbReference type="InterPro" id="IPR019437">
    <property type="entry name" value="TPP1/Est3"/>
</dbReference>
<feature type="region of interest" description="Disordered" evidence="6">
    <location>
        <begin position="443"/>
        <end position="462"/>
    </location>
</feature>
<dbReference type="Pfam" id="PF10341">
    <property type="entry name" value="TPP1"/>
    <property type="match status" value="1"/>
</dbReference>
<reference evidence="8 9" key="1">
    <citation type="journal article" date="2019" name="Proc. Natl. Acad. Sci. U.S.A.">
        <title>Regulatory changes in pterin and carotenoid genes underlie balanced color polymorphisms in the wall lizard.</title>
        <authorList>
            <person name="Andrade P."/>
            <person name="Pinho C."/>
            <person name="Perez I de Lanuza G."/>
            <person name="Afonso S."/>
            <person name="Brejcha J."/>
            <person name="Rubin C.J."/>
            <person name="Wallerman O."/>
            <person name="Pereira P."/>
            <person name="Sabatino S.J."/>
            <person name="Bellati A."/>
            <person name="Pellitteri-Rosa D."/>
            <person name="Bosakova Z."/>
            <person name="Bunikis I."/>
            <person name="Carretero M.A."/>
            <person name="Feiner N."/>
            <person name="Marsik P."/>
            <person name="Pauperio F."/>
            <person name="Salvi D."/>
            <person name="Soler L."/>
            <person name="While G.M."/>
            <person name="Uller T."/>
            <person name="Font E."/>
            <person name="Andersson L."/>
            <person name="Carneiro M."/>
        </authorList>
    </citation>
    <scope>NUCLEOTIDE SEQUENCE</scope>
</reference>
<dbReference type="PANTHER" id="PTHR14487">
    <property type="entry name" value="ADRENOCORTICAL DYSPLASIA PROTEIN ACD"/>
    <property type="match status" value="1"/>
</dbReference>